<feature type="compositionally biased region" description="Basic residues" evidence="1">
    <location>
        <begin position="11"/>
        <end position="20"/>
    </location>
</feature>
<evidence type="ECO:0000313" key="2">
    <source>
        <dbReference type="EMBL" id="MBB4922257.1"/>
    </source>
</evidence>
<feature type="region of interest" description="Disordered" evidence="1">
    <location>
        <begin position="1"/>
        <end position="20"/>
    </location>
</feature>
<dbReference type="RefSeq" id="WP_184934460.1">
    <property type="nucleotide sequence ID" value="NZ_JACHJV010000001.1"/>
</dbReference>
<accession>A0A7W7VTI0</accession>
<proteinExistence type="predicted"/>
<evidence type="ECO:0000256" key="1">
    <source>
        <dbReference type="SAM" id="MobiDB-lite"/>
    </source>
</evidence>
<feature type="region of interest" description="Disordered" evidence="1">
    <location>
        <begin position="27"/>
        <end position="46"/>
    </location>
</feature>
<comment type="caution">
    <text evidence="2">The sequence shown here is derived from an EMBL/GenBank/DDBJ whole genome shotgun (WGS) entry which is preliminary data.</text>
</comment>
<dbReference type="Proteomes" id="UP000540506">
    <property type="component" value="Unassembled WGS sequence"/>
</dbReference>
<keyword evidence="3" id="KW-1185">Reference proteome</keyword>
<dbReference type="EMBL" id="JACHJV010000001">
    <property type="protein sequence ID" value="MBB4922257.1"/>
    <property type="molecule type" value="Genomic_DNA"/>
</dbReference>
<gene>
    <name evidence="2" type="ORF">FHR34_001250</name>
</gene>
<reference evidence="2 3" key="1">
    <citation type="submission" date="2020-08" db="EMBL/GenBank/DDBJ databases">
        <title>Sequencing the genomes of 1000 actinobacteria strains.</title>
        <authorList>
            <person name="Klenk H.-P."/>
        </authorList>
    </citation>
    <scope>NUCLEOTIDE SEQUENCE [LARGE SCALE GENOMIC DNA]</scope>
    <source>
        <strain evidence="2 3">DSM 41654</strain>
    </source>
</reference>
<organism evidence="2 3">
    <name type="scientific">Kitasatospora kifunensis</name>
    <name type="common">Streptomyces kifunensis</name>
    <dbReference type="NCBI Taxonomy" id="58351"/>
    <lineage>
        <taxon>Bacteria</taxon>
        <taxon>Bacillati</taxon>
        <taxon>Actinomycetota</taxon>
        <taxon>Actinomycetes</taxon>
        <taxon>Kitasatosporales</taxon>
        <taxon>Streptomycetaceae</taxon>
        <taxon>Kitasatospora</taxon>
    </lineage>
</organism>
<protein>
    <submittedName>
        <fullName evidence="2">Uncharacterized protein</fullName>
    </submittedName>
</protein>
<sequence length="59" mass="6795">MTSFTAAWPRSQRRAASRKLSRQYAFYNGPAPRHEPARDQSCHVHHRQAPCKRCAEAKS</sequence>
<feature type="compositionally biased region" description="Basic and acidic residues" evidence="1">
    <location>
        <begin position="32"/>
        <end position="42"/>
    </location>
</feature>
<dbReference type="AlphaFoldDB" id="A0A7W7VTI0"/>
<name>A0A7W7VTI0_KITKI</name>
<evidence type="ECO:0000313" key="3">
    <source>
        <dbReference type="Proteomes" id="UP000540506"/>
    </source>
</evidence>